<evidence type="ECO:0000313" key="2">
    <source>
        <dbReference type="Proteomes" id="UP000316621"/>
    </source>
</evidence>
<keyword evidence="2" id="KW-1185">Reference proteome</keyword>
<proteinExistence type="predicted"/>
<gene>
    <name evidence="1" type="ORF">C5167_019606</name>
</gene>
<dbReference type="Proteomes" id="UP000316621">
    <property type="component" value="Chromosome 2"/>
</dbReference>
<organism evidence="1 2">
    <name type="scientific">Papaver somniferum</name>
    <name type="common">Opium poppy</name>
    <dbReference type="NCBI Taxonomy" id="3469"/>
    <lineage>
        <taxon>Eukaryota</taxon>
        <taxon>Viridiplantae</taxon>
        <taxon>Streptophyta</taxon>
        <taxon>Embryophyta</taxon>
        <taxon>Tracheophyta</taxon>
        <taxon>Spermatophyta</taxon>
        <taxon>Magnoliopsida</taxon>
        <taxon>Ranunculales</taxon>
        <taxon>Papaveraceae</taxon>
        <taxon>Papaveroideae</taxon>
        <taxon>Papaver</taxon>
    </lineage>
</organism>
<evidence type="ECO:0000313" key="1">
    <source>
        <dbReference type="EMBL" id="RZC51174.1"/>
    </source>
</evidence>
<reference evidence="1 2" key="1">
    <citation type="journal article" date="2018" name="Science">
        <title>The opium poppy genome and morphinan production.</title>
        <authorList>
            <person name="Guo L."/>
            <person name="Winzer T."/>
            <person name="Yang X."/>
            <person name="Li Y."/>
            <person name="Ning Z."/>
            <person name="He Z."/>
            <person name="Teodor R."/>
            <person name="Lu Y."/>
            <person name="Bowser T.A."/>
            <person name="Graham I.A."/>
            <person name="Ye K."/>
        </authorList>
    </citation>
    <scope>NUCLEOTIDE SEQUENCE [LARGE SCALE GENOMIC DNA]</scope>
    <source>
        <strain evidence="2">cv. HN1</strain>
        <tissue evidence="1">Leaves</tissue>
    </source>
</reference>
<dbReference type="Gramene" id="RZC51174">
    <property type="protein sequence ID" value="RZC51174"/>
    <property type="gene ID" value="C5167_019606"/>
</dbReference>
<protein>
    <submittedName>
        <fullName evidence="1">Uncharacterized protein</fullName>
    </submittedName>
</protein>
<dbReference type="AlphaFoldDB" id="A0A4Y7IQM0"/>
<dbReference type="EMBL" id="CM010716">
    <property type="protein sequence ID" value="RZC51174.1"/>
    <property type="molecule type" value="Genomic_DNA"/>
</dbReference>
<sequence length="19" mass="2200">MLSLTGYPHYVRSLKVGYD</sequence>
<name>A0A4Y7IQM0_PAPSO</name>
<accession>A0A4Y7IQM0</accession>